<dbReference type="Proteomes" id="UP000294619">
    <property type="component" value="Unassembled WGS sequence"/>
</dbReference>
<sequence length="34" mass="4041">MFDIVFYQDKKGKEPVKLYLIELSKKKIKIVALN</sequence>
<reference evidence="1 2" key="1">
    <citation type="submission" date="2019-03" db="EMBL/GenBank/DDBJ databases">
        <title>Genomic Encyclopedia of Type Strains, Phase IV (KMG-IV): sequencing the most valuable type-strain genomes for metagenomic binning, comparative biology and taxonomic classification.</title>
        <authorList>
            <person name="Goeker M."/>
        </authorList>
    </citation>
    <scope>NUCLEOTIDE SEQUENCE [LARGE SCALE GENOMIC DNA]</scope>
    <source>
        <strain evidence="1 2">DSM 28140</strain>
    </source>
</reference>
<name>A0A4R3YBE8_9PAST</name>
<proteinExistence type="predicted"/>
<gene>
    <name evidence="1" type="ORF">EDC16_10175</name>
</gene>
<accession>A0A4R3YBE8</accession>
<organism evidence="1 2">
    <name type="scientific">Testudinibacter aquarius</name>
    <dbReference type="NCBI Taxonomy" id="1524974"/>
    <lineage>
        <taxon>Bacteria</taxon>
        <taxon>Pseudomonadati</taxon>
        <taxon>Pseudomonadota</taxon>
        <taxon>Gammaproteobacteria</taxon>
        <taxon>Pasteurellales</taxon>
        <taxon>Pasteurellaceae</taxon>
        <taxon>Testudinibacter</taxon>
    </lineage>
</organism>
<evidence type="ECO:0000313" key="2">
    <source>
        <dbReference type="Proteomes" id="UP000294619"/>
    </source>
</evidence>
<protein>
    <submittedName>
        <fullName evidence="1">Uncharacterized protein</fullName>
    </submittedName>
</protein>
<dbReference type="AlphaFoldDB" id="A0A4R3YBE8"/>
<dbReference type="EMBL" id="SMCP01000001">
    <property type="protein sequence ID" value="TCV89765.1"/>
    <property type="molecule type" value="Genomic_DNA"/>
</dbReference>
<comment type="caution">
    <text evidence="1">The sequence shown here is derived from an EMBL/GenBank/DDBJ whole genome shotgun (WGS) entry which is preliminary data.</text>
</comment>
<evidence type="ECO:0000313" key="1">
    <source>
        <dbReference type="EMBL" id="TCV89765.1"/>
    </source>
</evidence>